<reference evidence="3 4" key="1">
    <citation type="journal article" date="2004" name="Syst. Appl. Microbiol.">
        <title>Cryptoendolithic actinomycetes from antarctic sandstone rock samples: Micromonospora endolithica sp. nov. and two isolates related to Micromonospora coerulea Jensen 1932.</title>
        <authorList>
            <person name="Hirsch P."/>
            <person name="Mevs U."/>
            <person name="Kroppenstedt R.M."/>
            <person name="Schumann P."/>
            <person name="Stackebrandt E."/>
        </authorList>
    </citation>
    <scope>NUCLEOTIDE SEQUENCE [LARGE SCALE GENOMIC DNA]</scope>
    <source>
        <strain evidence="3 4">JCM 12677</strain>
    </source>
</reference>
<dbReference type="PANTHER" id="PTHR47649">
    <property type="entry name" value="RIBONUCLEASE D"/>
    <property type="match status" value="1"/>
</dbReference>
<dbReference type="AlphaFoldDB" id="A0A3A9ZLT0"/>
<dbReference type="InterPro" id="IPR051086">
    <property type="entry name" value="RNase_D-like"/>
</dbReference>
<dbReference type="InterPro" id="IPR012337">
    <property type="entry name" value="RNaseH-like_sf"/>
</dbReference>
<dbReference type="InterPro" id="IPR044876">
    <property type="entry name" value="HRDC_dom_sf"/>
</dbReference>
<dbReference type="EMBL" id="RBAK01000002">
    <property type="protein sequence ID" value="RKN49135.1"/>
    <property type="molecule type" value="Genomic_DNA"/>
</dbReference>
<dbReference type="GO" id="GO:0008408">
    <property type="term" value="F:3'-5' exonuclease activity"/>
    <property type="evidence" value="ECO:0007669"/>
    <property type="project" value="InterPro"/>
</dbReference>
<protein>
    <submittedName>
        <fullName evidence="3">Ribonuclease D</fullName>
    </submittedName>
</protein>
<feature type="compositionally biased region" description="Basic and acidic residues" evidence="1">
    <location>
        <begin position="1"/>
        <end position="13"/>
    </location>
</feature>
<dbReference type="SUPFAM" id="SSF47819">
    <property type="entry name" value="HRDC-like"/>
    <property type="match status" value="1"/>
</dbReference>
<dbReference type="SMART" id="SM00341">
    <property type="entry name" value="HRDC"/>
    <property type="match status" value="1"/>
</dbReference>
<dbReference type="GO" id="GO:0006139">
    <property type="term" value="P:nucleobase-containing compound metabolic process"/>
    <property type="evidence" value="ECO:0007669"/>
    <property type="project" value="InterPro"/>
</dbReference>
<dbReference type="InterPro" id="IPR002121">
    <property type="entry name" value="HRDC_dom"/>
</dbReference>
<feature type="region of interest" description="Disordered" evidence="1">
    <location>
        <begin position="1"/>
        <end position="57"/>
    </location>
</feature>
<dbReference type="CDD" id="cd06142">
    <property type="entry name" value="RNaseD_exo"/>
    <property type="match status" value="1"/>
</dbReference>
<evidence type="ECO:0000313" key="3">
    <source>
        <dbReference type="EMBL" id="RKN49135.1"/>
    </source>
</evidence>
<dbReference type="Pfam" id="PF18305">
    <property type="entry name" value="DNA_pol_A_exoN"/>
    <property type="match status" value="1"/>
</dbReference>
<keyword evidence="4" id="KW-1185">Reference proteome</keyword>
<dbReference type="Pfam" id="PF01612">
    <property type="entry name" value="DNA_pol_A_exo1"/>
    <property type="match status" value="1"/>
</dbReference>
<dbReference type="InterPro" id="IPR010997">
    <property type="entry name" value="HRDC-like_sf"/>
</dbReference>
<accession>A0A3A9ZLT0</accession>
<comment type="caution">
    <text evidence="3">The sequence shown here is derived from an EMBL/GenBank/DDBJ whole genome shotgun (WGS) entry which is preliminary data.</text>
</comment>
<dbReference type="SMART" id="SM00474">
    <property type="entry name" value="35EXOc"/>
    <property type="match status" value="1"/>
</dbReference>
<dbReference type="PANTHER" id="PTHR47649:SF1">
    <property type="entry name" value="RIBONUCLEASE D"/>
    <property type="match status" value="1"/>
</dbReference>
<dbReference type="Gene3D" id="1.10.150.80">
    <property type="entry name" value="HRDC domain"/>
    <property type="match status" value="2"/>
</dbReference>
<evidence type="ECO:0000256" key="1">
    <source>
        <dbReference type="SAM" id="MobiDB-lite"/>
    </source>
</evidence>
<organism evidence="3 4">
    <name type="scientific">Micromonospora endolithica</name>
    <dbReference type="NCBI Taxonomy" id="230091"/>
    <lineage>
        <taxon>Bacteria</taxon>
        <taxon>Bacillati</taxon>
        <taxon>Actinomycetota</taxon>
        <taxon>Actinomycetes</taxon>
        <taxon>Micromonosporales</taxon>
        <taxon>Micromonosporaceae</taxon>
        <taxon>Micromonospora</taxon>
    </lineage>
</organism>
<gene>
    <name evidence="3" type="ORF">D7223_06355</name>
</gene>
<dbReference type="Pfam" id="PF00570">
    <property type="entry name" value="HRDC"/>
    <property type="match status" value="1"/>
</dbReference>
<sequence length="448" mass="48599">MTDEPPLRRRAAESRTGNAPHHPPSALPEPEDAGDHPTDGGPVPLTAPRDGTPQPVATPTELDEVVARFAAGSGPVALDAERASGYRYSQRAYLVQLRRAGAGTVLIDPLPLPDLTALDEVIGEAEWVLHAASQDLACLAELGLRPRRLFDTELAARLAGFERVGLAALTEQLLGYSLEKHHSAADWSSRPLPESWLTYAALDVEMLVDLRDALDAELARQGKSEWAAEEFAALVHNGARPPRVRAEPWRRTSGIHRVRGARAQARVRSLWYARDQIAARRDAAPGRVLPDSAIVAAAELDPKDEKTLLTLPGFGGRSVRRLARTWLSALDDARQLPDDALPVAPTVEGPPPPHRWAERDPVAAARLARCREVVVRIAGTHDLPAENLITPDSIRRLAWIPPEEITEQTVAETLRGFGAREWQVALLTADLTTALPDPPPPPTPDTAG</sequence>
<dbReference type="InterPro" id="IPR036397">
    <property type="entry name" value="RNaseH_sf"/>
</dbReference>
<proteinExistence type="predicted"/>
<dbReference type="Proteomes" id="UP000281726">
    <property type="component" value="Unassembled WGS sequence"/>
</dbReference>
<dbReference type="RefSeq" id="WP_120726009.1">
    <property type="nucleotide sequence ID" value="NZ_RBAK01000002.1"/>
</dbReference>
<dbReference type="InterPro" id="IPR002562">
    <property type="entry name" value="3'-5'_exonuclease_dom"/>
</dbReference>
<dbReference type="PROSITE" id="PS50967">
    <property type="entry name" value="HRDC"/>
    <property type="match status" value="1"/>
</dbReference>
<feature type="domain" description="HRDC" evidence="2">
    <location>
        <begin position="260"/>
        <end position="340"/>
    </location>
</feature>
<evidence type="ECO:0000259" key="2">
    <source>
        <dbReference type="PROSITE" id="PS50967"/>
    </source>
</evidence>
<dbReference type="GO" id="GO:0003676">
    <property type="term" value="F:nucleic acid binding"/>
    <property type="evidence" value="ECO:0007669"/>
    <property type="project" value="InterPro"/>
</dbReference>
<dbReference type="GO" id="GO:0000166">
    <property type="term" value="F:nucleotide binding"/>
    <property type="evidence" value="ECO:0007669"/>
    <property type="project" value="InterPro"/>
</dbReference>
<dbReference type="SUPFAM" id="SSF53098">
    <property type="entry name" value="Ribonuclease H-like"/>
    <property type="match status" value="1"/>
</dbReference>
<evidence type="ECO:0000313" key="4">
    <source>
        <dbReference type="Proteomes" id="UP000281726"/>
    </source>
</evidence>
<dbReference type="Gene3D" id="3.30.420.10">
    <property type="entry name" value="Ribonuclease H-like superfamily/Ribonuclease H"/>
    <property type="match status" value="1"/>
</dbReference>
<dbReference type="InterPro" id="IPR041605">
    <property type="entry name" value="Exo_C"/>
</dbReference>
<dbReference type="OrthoDB" id="144122at2"/>
<name>A0A3A9ZLT0_9ACTN</name>